<dbReference type="InterPro" id="IPR002931">
    <property type="entry name" value="Transglutaminase-like"/>
</dbReference>
<proteinExistence type="predicted"/>
<dbReference type="Gene3D" id="2.60.40.3140">
    <property type="match status" value="1"/>
</dbReference>
<dbReference type="KEGG" id="sfol:H3H32_20945"/>
<gene>
    <name evidence="2" type="ORF">H3H32_20945</name>
</gene>
<reference evidence="2 3" key="1">
    <citation type="submission" date="2020-07" db="EMBL/GenBank/DDBJ databases">
        <title>Spirosoma foliorum sp. nov., isolated from the leaves on the Nejang mountain Korea, Republic of.</title>
        <authorList>
            <person name="Ho H."/>
            <person name="Lee Y.-J."/>
            <person name="Nurcahyanto D.-A."/>
            <person name="Kim S.-G."/>
        </authorList>
    </citation>
    <scope>NUCLEOTIDE SEQUENCE [LARGE SCALE GENOMIC DNA]</scope>
    <source>
        <strain evidence="2 3">PL0136</strain>
    </source>
</reference>
<sequence length="660" mass="75355">MFTTACFLLWSGFGLAQKPVDAPPDIKFGKLTPDQFINRSADSTAEAVVLYEAGDVSFKVNVDASWIIFSHYIRILIRRKSAYGRATVQLPVRRGVGTLNEKMDELEGYTYNLVDGHVLTDQLDIKSAHFTEKATESYWIEKFTMPNVREGSIIDYKYTLRTPYNIDRNPRTWRFQRDIPVDWSQYRIVLPGNSYKLLLSGSLKLTIDEAKAVKISLIPGQRQSDAEEHFCAIKNVPAFQHESYTSNEDDYISKIDFEPPNYLNNVANVEFAYSWEGIDKRLQTNIDFSDRLTPSNWLRKQAERLFPSQGDMLSRAILVYNFVRHTMTWNQEFSIWGLDAKQLLTSKKGDTGDINLFLIALLRAANIEAYPVILSTRLHGSIVEEHALFRKFNCVIALVQLDGKEILLDATDPYIKPGMLPFHCLNGVGRLINPPNSRFVSLVPTERLSEVTTGQFTLNESGELMGTMSNSYGGYGAWINYKLVASAGQANYVEAIHKVHNDWQVEDVKFTDTNQSEESFGVNYKLIISDACTKAGDRLYFKPMLTEAYQENPFKESFRRYPIDFTTPIDQAFTATYVLPNDFQVEALPKPVSIALPGNSGRFLYQVSIDTNQLRVNSRFILRKPIYNPNEYPALRELFIQIVAKHKESVVLKQRISEKK</sequence>
<organism evidence="2 3">
    <name type="scientific">Spirosoma foliorum</name>
    <dbReference type="NCBI Taxonomy" id="2710596"/>
    <lineage>
        <taxon>Bacteria</taxon>
        <taxon>Pseudomonadati</taxon>
        <taxon>Bacteroidota</taxon>
        <taxon>Cytophagia</taxon>
        <taxon>Cytophagales</taxon>
        <taxon>Cytophagaceae</taxon>
        <taxon>Spirosoma</taxon>
    </lineage>
</organism>
<dbReference type="InterPro" id="IPR038765">
    <property type="entry name" value="Papain-like_cys_pep_sf"/>
</dbReference>
<dbReference type="AlphaFoldDB" id="A0A7G5GNM8"/>
<evidence type="ECO:0000313" key="3">
    <source>
        <dbReference type="Proteomes" id="UP000515369"/>
    </source>
</evidence>
<dbReference type="Gene3D" id="3.10.620.30">
    <property type="match status" value="1"/>
</dbReference>
<dbReference type="Pfam" id="PF01841">
    <property type="entry name" value="Transglut_core"/>
    <property type="match status" value="1"/>
</dbReference>
<dbReference type="Proteomes" id="UP000515369">
    <property type="component" value="Chromosome"/>
</dbReference>
<dbReference type="SUPFAM" id="SSF54001">
    <property type="entry name" value="Cysteine proteinases"/>
    <property type="match status" value="1"/>
</dbReference>
<dbReference type="Gene3D" id="2.60.120.1130">
    <property type="match status" value="1"/>
</dbReference>
<evidence type="ECO:0000313" key="2">
    <source>
        <dbReference type="EMBL" id="QMW00470.1"/>
    </source>
</evidence>
<keyword evidence="3" id="KW-1185">Reference proteome</keyword>
<name>A0A7G5GNM8_9BACT</name>
<dbReference type="RefSeq" id="WP_182457586.1">
    <property type="nucleotide sequence ID" value="NZ_CP059732.1"/>
</dbReference>
<accession>A0A7G5GNM8</accession>
<dbReference type="EMBL" id="CP059732">
    <property type="protein sequence ID" value="QMW00470.1"/>
    <property type="molecule type" value="Genomic_DNA"/>
</dbReference>
<protein>
    <submittedName>
        <fullName evidence="2">Transglutaminase</fullName>
    </submittedName>
</protein>
<feature type="domain" description="Transglutaminase-like" evidence="1">
    <location>
        <begin position="303"/>
        <end position="377"/>
    </location>
</feature>
<evidence type="ECO:0000259" key="1">
    <source>
        <dbReference type="Pfam" id="PF01841"/>
    </source>
</evidence>